<keyword evidence="3" id="KW-1185">Reference proteome</keyword>
<gene>
    <name evidence="2" type="ORF">M422DRAFT_171979</name>
</gene>
<evidence type="ECO:0000259" key="1">
    <source>
        <dbReference type="SMART" id="SM00198"/>
    </source>
</evidence>
<reference evidence="2 3" key="1">
    <citation type="submission" date="2014-06" db="EMBL/GenBank/DDBJ databases">
        <title>Evolutionary Origins and Diversification of the Mycorrhizal Mutualists.</title>
        <authorList>
            <consortium name="DOE Joint Genome Institute"/>
            <consortium name="Mycorrhizal Genomics Consortium"/>
            <person name="Kohler A."/>
            <person name="Kuo A."/>
            <person name="Nagy L.G."/>
            <person name="Floudas D."/>
            <person name="Copeland A."/>
            <person name="Barry K.W."/>
            <person name="Cichocki N."/>
            <person name="Veneault-Fourrey C."/>
            <person name="LaButti K."/>
            <person name="Lindquist E.A."/>
            <person name="Lipzen A."/>
            <person name="Lundell T."/>
            <person name="Morin E."/>
            <person name="Murat C."/>
            <person name="Riley R."/>
            <person name="Ohm R."/>
            <person name="Sun H."/>
            <person name="Tunlid A."/>
            <person name="Henrissat B."/>
            <person name="Grigoriev I.V."/>
            <person name="Hibbett D.S."/>
            <person name="Martin F."/>
        </authorList>
    </citation>
    <scope>NUCLEOTIDE SEQUENCE [LARGE SCALE GENOMIC DNA]</scope>
    <source>
        <strain evidence="2 3">SS14</strain>
    </source>
</reference>
<dbReference type="PROSITE" id="PS01010">
    <property type="entry name" value="CRISP_2"/>
    <property type="match status" value="1"/>
</dbReference>
<dbReference type="HOGENOM" id="CLU_035730_6_3_1"/>
<evidence type="ECO:0000313" key="2">
    <source>
        <dbReference type="EMBL" id="KIJ41716.1"/>
    </source>
</evidence>
<dbReference type="Pfam" id="PF00188">
    <property type="entry name" value="CAP"/>
    <property type="match status" value="1"/>
</dbReference>
<dbReference type="Proteomes" id="UP000054279">
    <property type="component" value="Unassembled WGS sequence"/>
</dbReference>
<accession>A0A0C9VU44</accession>
<dbReference type="InterPro" id="IPR035940">
    <property type="entry name" value="CAP_sf"/>
</dbReference>
<dbReference type="OrthoDB" id="337038at2759"/>
<dbReference type="PROSITE" id="PS01009">
    <property type="entry name" value="CRISP_1"/>
    <property type="match status" value="1"/>
</dbReference>
<dbReference type="AlphaFoldDB" id="A0A0C9VU44"/>
<feature type="domain" description="SCP" evidence="1">
    <location>
        <begin position="2"/>
        <end position="125"/>
    </location>
</feature>
<dbReference type="InterPro" id="IPR001283">
    <property type="entry name" value="CRISP-related"/>
</dbReference>
<dbReference type="InterPro" id="IPR014044">
    <property type="entry name" value="CAP_dom"/>
</dbReference>
<feature type="non-terminal residue" evidence="2">
    <location>
        <position position="1"/>
    </location>
</feature>
<sequence>DGWSSIVLNEHSTTRAQYGASGLSWNNTLSQSSNSWAKGCSFKHSGGPYGENLVYAFTTGYGLWVNESHNDPGFSEQTGHFTQVVWKSTTTIGCALVECPKGTILKDFAVDYLVCQYYPPGNVQGEFP</sequence>
<name>A0A0C9VU44_SPHS4</name>
<dbReference type="SMART" id="SM00198">
    <property type="entry name" value="SCP"/>
    <property type="match status" value="1"/>
</dbReference>
<organism evidence="2 3">
    <name type="scientific">Sphaerobolus stellatus (strain SS14)</name>
    <dbReference type="NCBI Taxonomy" id="990650"/>
    <lineage>
        <taxon>Eukaryota</taxon>
        <taxon>Fungi</taxon>
        <taxon>Dikarya</taxon>
        <taxon>Basidiomycota</taxon>
        <taxon>Agaricomycotina</taxon>
        <taxon>Agaricomycetes</taxon>
        <taxon>Phallomycetidae</taxon>
        <taxon>Geastrales</taxon>
        <taxon>Sphaerobolaceae</taxon>
        <taxon>Sphaerobolus</taxon>
    </lineage>
</organism>
<dbReference type="SUPFAM" id="SSF55797">
    <property type="entry name" value="PR-1-like"/>
    <property type="match status" value="1"/>
</dbReference>
<proteinExistence type="predicted"/>
<dbReference type="PRINTS" id="PR00837">
    <property type="entry name" value="V5TPXLIKE"/>
</dbReference>
<dbReference type="PANTHER" id="PTHR10334">
    <property type="entry name" value="CYSTEINE-RICH SECRETORY PROTEIN-RELATED"/>
    <property type="match status" value="1"/>
</dbReference>
<dbReference type="InterPro" id="IPR018244">
    <property type="entry name" value="Allrgn_V5/Tpx1_CS"/>
</dbReference>
<dbReference type="EMBL" id="KN837135">
    <property type="protein sequence ID" value="KIJ41716.1"/>
    <property type="molecule type" value="Genomic_DNA"/>
</dbReference>
<dbReference type="GO" id="GO:0005576">
    <property type="term" value="C:extracellular region"/>
    <property type="evidence" value="ECO:0007669"/>
    <property type="project" value="InterPro"/>
</dbReference>
<evidence type="ECO:0000313" key="3">
    <source>
        <dbReference type="Proteomes" id="UP000054279"/>
    </source>
</evidence>
<protein>
    <submittedName>
        <fullName evidence="2">Unplaced genomic scaffold SPHSTscaffold_60, whole genome shotgun sequence</fullName>
    </submittedName>
</protein>
<dbReference type="Gene3D" id="3.40.33.10">
    <property type="entry name" value="CAP"/>
    <property type="match status" value="1"/>
</dbReference>